<accession>A0AAV4B2N9</accession>
<dbReference type="EMBL" id="BLXT01004508">
    <property type="protein sequence ID" value="GFO13865.1"/>
    <property type="molecule type" value="Genomic_DNA"/>
</dbReference>
<feature type="transmembrane region" description="Helical" evidence="5">
    <location>
        <begin position="17"/>
        <end position="39"/>
    </location>
</feature>
<dbReference type="GO" id="GO:0022857">
    <property type="term" value="F:transmembrane transporter activity"/>
    <property type="evidence" value="ECO:0007669"/>
    <property type="project" value="InterPro"/>
</dbReference>
<dbReference type="InterPro" id="IPR020846">
    <property type="entry name" value="MFS_dom"/>
</dbReference>
<feature type="transmembrane region" description="Helical" evidence="5">
    <location>
        <begin position="75"/>
        <end position="98"/>
    </location>
</feature>
<proteinExistence type="predicted"/>
<evidence type="ECO:0000256" key="5">
    <source>
        <dbReference type="SAM" id="Phobius"/>
    </source>
</evidence>
<dbReference type="SUPFAM" id="SSF103473">
    <property type="entry name" value="MFS general substrate transporter"/>
    <property type="match status" value="1"/>
</dbReference>
<keyword evidence="3 5" id="KW-1133">Transmembrane helix</keyword>
<dbReference type="Gene3D" id="1.20.1250.20">
    <property type="entry name" value="MFS general substrate transporter like domains"/>
    <property type="match status" value="1"/>
</dbReference>
<dbReference type="AlphaFoldDB" id="A0AAV4B2N9"/>
<dbReference type="GO" id="GO:0016020">
    <property type="term" value="C:membrane"/>
    <property type="evidence" value="ECO:0007669"/>
    <property type="project" value="UniProtKB-SubCell"/>
</dbReference>
<feature type="transmembrane region" description="Helical" evidence="5">
    <location>
        <begin position="142"/>
        <end position="163"/>
    </location>
</feature>
<reference evidence="7 8" key="1">
    <citation type="journal article" date="2021" name="Elife">
        <title>Chloroplast acquisition without the gene transfer in kleptoplastic sea slugs, Plakobranchus ocellatus.</title>
        <authorList>
            <person name="Maeda T."/>
            <person name="Takahashi S."/>
            <person name="Yoshida T."/>
            <person name="Shimamura S."/>
            <person name="Takaki Y."/>
            <person name="Nagai Y."/>
            <person name="Toyoda A."/>
            <person name="Suzuki Y."/>
            <person name="Arimoto A."/>
            <person name="Ishii H."/>
            <person name="Satoh N."/>
            <person name="Nishiyama T."/>
            <person name="Hasebe M."/>
            <person name="Maruyama T."/>
            <person name="Minagawa J."/>
            <person name="Obokata J."/>
            <person name="Shigenobu S."/>
        </authorList>
    </citation>
    <scope>NUCLEOTIDE SEQUENCE [LARGE SCALE GENOMIC DNA]</scope>
</reference>
<dbReference type="Pfam" id="PF07690">
    <property type="entry name" value="MFS_1"/>
    <property type="match status" value="1"/>
</dbReference>
<keyword evidence="2 5" id="KW-0812">Transmembrane</keyword>
<dbReference type="InterPro" id="IPR036259">
    <property type="entry name" value="MFS_trans_sf"/>
</dbReference>
<comment type="caution">
    <text evidence="7">The sequence shown here is derived from an EMBL/GenBank/DDBJ whole genome shotgun (WGS) entry which is preliminary data.</text>
</comment>
<feature type="transmembrane region" description="Helical" evidence="5">
    <location>
        <begin position="46"/>
        <end position="69"/>
    </location>
</feature>
<feature type="domain" description="Major facilitator superfamily (MFS) profile" evidence="6">
    <location>
        <begin position="1"/>
        <end position="168"/>
    </location>
</feature>
<evidence type="ECO:0000256" key="4">
    <source>
        <dbReference type="ARBA" id="ARBA00023136"/>
    </source>
</evidence>
<evidence type="ECO:0000313" key="7">
    <source>
        <dbReference type="EMBL" id="GFO13865.1"/>
    </source>
</evidence>
<evidence type="ECO:0000256" key="2">
    <source>
        <dbReference type="ARBA" id="ARBA00022692"/>
    </source>
</evidence>
<sequence length="216" mass="23227">MVYYGLSLNVGNLSGNIYLNFFLSGVAELVAYVFCFLFLDIAGRKLLLCLSMFLGGIACLATMFPVMYGGEDVEWLIVALSLVGKFGITSAFAVIYVYSAELFPTVMRNSAIGLCSFTARIGGILAPYIGDLGKTVDGDLGIALPLIIFGSLDIVAGLLVLFLPETRNTVLPDTVEDAKNFGKQQQTSKNVYALDHVLAEPKKGENNPAFDVVGEE</sequence>
<evidence type="ECO:0000256" key="3">
    <source>
        <dbReference type="ARBA" id="ARBA00022989"/>
    </source>
</evidence>
<dbReference type="PANTHER" id="PTHR24064">
    <property type="entry name" value="SOLUTE CARRIER FAMILY 22 MEMBER"/>
    <property type="match status" value="1"/>
</dbReference>
<keyword evidence="8" id="KW-1185">Reference proteome</keyword>
<evidence type="ECO:0000313" key="8">
    <source>
        <dbReference type="Proteomes" id="UP000735302"/>
    </source>
</evidence>
<protein>
    <recommendedName>
        <fullName evidence="6">Major facilitator superfamily (MFS) profile domain-containing protein</fullName>
    </recommendedName>
</protein>
<feature type="transmembrane region" description="Helical" evidence="5">
    <location>
        <begin position="110"/>
        <end position="130"/>
    </location>
</feature>
<keyword evidence="4 5" id="KW-0472">Membrane</keyword>
<evidence type="ECO:0000259" key="6">
    <source>
        <dbReference type="PROSITE" id="PS50850"/>
    </source>
</evidence>
<dbReference type="PROSITE" id="PS50850">
    <property type="entry name" value="MFS"/>
    <property type="match status" value="1"/>
</dbReference>
<name>A0AAV4B2N9_9GAST</name>
<gene>
    <name evidence="7" type="ORF">PoB_004037000</name>
</gene>
<organism evidence="7 8">
    <name type="scientific">Plakobranchus ocellatus</name>
    <dbReference type="NCBI Taxonomy" id="259542"/>
    <lineage>
        <taxon>Eukaryota</taxon>
        <taxon>Metazoa</taxon>
        <taxon>Spiralia</taxon>
        <taxon>Lophotrochozoa</taxon>
        <taxon>Mollusca</taxon>
        <taxon>Gastropoda</taxon>
        <taxon>Heterobranchia</taxon>
        <taxon>Euthyneura</taxon>
        <taxon>Panpulmonata</taxon>
        <taxon>Sacoglossa</taxon>
        <taxon>Placobranchoidea</taxon>
        <taxon>Plakobranchidae</taxon>
        <taxon>Plakobranchus</taxon>
    </lineage>
</organism>
<dbReference type="Proteomes" id="UP000735302">
    <property type="component" value="Unassembled WGS sequence"/>
</dbReference>
<dbReference type="InterPro" id="IPR011701">
    <property type="entry name" value="MFS"/>
</dbReference>
<comment type="subcellular location">
    <subcellularLocation>
        <location evidence="1">Membrane</location>
        <topology evidence="1">Multi-pass membrane protein</topology>
    </subcellularLocation>
</comment>
<evidence type="ECO:0000256" key="1">
    <source>
        <dbReference type="ARBA" id="ARBA00004141"/>
    </source>
</evidence>